<evidence type="ECO:0000313" key="9">
    <source>
        <dbReference type="EMBL" id="SNZ05224.1"/>
    </source>
</evidence>
<evidence type="ECO:0000256" key="2">
    <source>
        <dbReference type="ARBA" id="ARBA00007935"/>
    </source>
</evidence>
<sequence length="391" mass="40151">MATTTDGDDRGVRARTASVASAVRSRPSVRAFVWSVPLAVLLGVAILVSATIGPVEIPAIAVARAVYDAFVVPAGVGVDTGFWQLVPGLSIPYLWPDLAWASPFSASVPATTRAIVVNIRLPRIVLAATVGIALAAAGTVMQGFFRNPLADPSIVGVSSGAAVGAVAAIAVPSLVPVDLRLAAFVGALVTAFGVYAIATEGGRTPIATLLLAGVAVQTFLGAVISYLLLQSGESLKQAVYWMMGHLQHSTWDEVAFVLPVALLGIAVLGAYVRELNLLLLGEEEAHHLGVEVERAKLLLLAVASVVTAAGVAVTGVIGFVGLIVPHAMRLVVGPDHRVLLPTSALAGGTFLVVADTIARSGPAEMPVGIVTAAVGAPFFLFLLRSREVHGL</sequence>
<evidence type="ECO:0000256" key="6">
    <source>
        <dbReference type="ARBA" id="ARBA00022989"/>
    </source>
</evidence>
<evidence type="ECO:0000256" key="1">
    <source>
        <dbReference type="ARBA" id="ARBA00004651"/>
    </source>
</evidence>
<protein>
    <submittedName>
        <fullName evidence="9">Iron complex transport system permease protein</fullName>
    </submittedName>
</protein>
<dbReference type="NCBIfam" id="NF007081">
    <property type="entry name" value="PRK09535.1"/>
    <property type="match status" value="1"/>
</dbReference>
<evidence type="ECO:0000256" key="3">
    <source>
        <dbReference type="ARBA" id="ARBA00022448"/>
    </source>
</evidence>
<accession>A0A285N6W8</accession>
<feature type="transmembrane region" description="Helical" evidence="8">
    <location>
        <begin position="181"/>
        <end position="198"/>
    </location>
</feature>
<dbReference type="InterPro" id="IPR000522">
    <property type="entry name" value="ABC_transptr_permease_BtuC"/>
</dbReference>
<feature type="transmembrane region" description="Helical" evidence="8">
    <location>
        <begin position="250"/>
        <end position="272"/>
    </location>
</feature>
<feature type="transmembrane region" description="Helical" evidence="8">
    <location>
        <begin position="365"/>
        <end position="383"/>
    </location>
</feature>
<keyword evidence="6 8" id="KW-1133">Transmembrane helix</keyword>
<feature type="transmembrane region" description="Helical" evidence="8">
    <location>
        <begin position="31"/>
        <end position="53"/>
    </location>
</feature>
<feature type="transmembrane region" description="Helical" evidence="8">
    <location>
        <begin position="124"/>
        <end position="145"/>
    </location>
</feature>
<name>A0A285N6W8_NATPI</name>
<feature type="transmembrane region" description="Helical" evidence="8">
    <location>
        <begin position="98"/>
        <end position="117"/>
    </location>
</feature>
<dbReference type="EMBL" id="OBEJ01000001">
    <property type="protein sequence ID" value="SNZ05224.1"/>
    <property type="molecule type" value="Genomic_DNA"/>
</dbReference>
<dbReference type="SUPFAM" id="SSF81345">
    <property type="entry name" value="ABC transporter involved in vitamin B12 uptake, BtuC"/>
    <property type="match status" value="1"/>
</dbReference>
<comment type="similarity">
    <text evidence="2">Belongs to the binding-protein-dependent transport system permease family. FecCD subfamily.</text>
</comment>
<comment type="subcellular location">
    <subcellularLocation>
        <location evidence="1">Cell membrane</location>
        <topology evidence="1">Multi-pass membrane protein</topology>
    </subcellularLocation>
</comment>
<dbReference type="CDD" id="cd06550">
    <property type="entry name" value="TM_ABC_iron-siderophores_like"/>
    <property type="match status" value="1"/>
</dbReference>
<gene>
    <name evidence="9" type="ORF">SAMN06269185_0803</name>
</gene>
<reference evidence="9 10" key="1">
    <citation type="submission" date="2017-09" db="EMBL/GenBank/DDBJ databases">
        <authorList>
            <person name="Ehlers B."/>
            <person name="Leendertz F.H."/>
        </authorList>
    </citation>
    <scope>NUCLEOTIDE SEQUENCE [LARGE SCALE GENOMIC DNA]</scope>
    <source>
        <strain evidence="9 10">DSM 27208</strain>
    </source>
</reference>
<dbReference type="GO" id="GO:0005886">
    <property type="term" value="C:plasma membrane"/>
    <property type="evidence" value="ECO:0007669"/>
    <property type="project" value="UniProtKB-SubCell"/>
</dbReference>
<keyword evidence="10" id="KW-1185">Reference proteome</keyword>
<feature type="transmembrane region" description="Helical" evidence="8">
    <location>
        <begin position="157"/>
        <end position="174"/>
    </location>
</feature>
<dbReference type="AlphaFoldDB" id="A0A285N6W8"/>
<keyword evidence="3" id="KW-0813">Transport</keyword>
<keyword evidence="5 8" id="KW-0812">Transmembrane</keyword>
<proteinExistence type="inferred from homology"/>
<dbReference type="InterPro" id="IPR037294">
    <property type="entry name" value="ABC_BtuC-like"/>
</dbReference>
<dbReference type="PANTHER" id="PTHR30472:SF25">
    <property type="entry name" value="ABC TRANSPORTER PERMEASE PROTEIN MJ0876-RELATED"/>
    <property type="match status" value="1"/>
</dbReference>
<evidence type="ECO:0000256" key="5">
    <source>
        <dbReference type="ARBA" id="ARBA00022692"/>
    </source>
</evidence>
<evidence type="ECO:0000256" key="8">
    <source>
        <dbReference type="SAM" id="Phobius"/>
    </source>
</evidence>
<evidence type="ECO:0000313" key="10">
    <source>
        <dbReference type="Proteomes" id="UP000219453"/>
    </source>
</evidence>
<organism evidence="9 10">
    <name type="scientific">Natronoarchaeum philippinense</name>
    <dbReference type="NCBI Taxonomy" id="558529"/>
    <lineage>
        <taxon>Archaea</taxon>
        <taxon>Methanobacteriati</taxon>
        <taxon>Methanobacteriota</taxon>
        <taxon>Stenosarchaea group</taxon>
        <taxon>Halobacteria</taxon>
        <taxon>Halobacteriales</taxon>
        <taxon>Natronoarchaeaceae</taxon>
    </lineage>
</organism>
<keyword evidence="7 8" id="KW-0472">Membrane</keyword>
<dbReference type="Gene3D" id="1.10.3470.10">
    <property type="entry name" value="ABC transporter involved in vitamin B12 uptake, BtuC"/>
    <property type="match status" value="1"/>
</dbReference>
<dbReference type="Proteomes" id="UP000219453">
    <property type="component" value="Unassembled WGS sequence"/>
</dbReference>
<evidence type="ECO:0000256" key="4">
    <source>
        <dbReference type="ARBA" id="ARBA00022475"/>
    </source>
</evidence>
<dbReference type="PANTHER" id="PTHR30472">
    <property type="entry name" value="FERRIC ENTEROBACTIN TRANSPORT SYSTEM PERMEASE PROTEIN"/>
    <property type="match status" value="1"/>
</dbReference>
<feature type="transmembrane region" description="Helical" evidence="8">
    <location>
        <begin position="297"/>
        <end position="324"/>
    </location>
</feature>
<feature type="transmembrane region" description="Helical" evidence="8">
    <location>
        <begin position="336"/>
        <end position="353"/>
    </location>
</feature>
<evidence type="ECO:0000256" key="7">
    <source>
        <dbReference type="ARBA" id="ARBA00023136"/>
    </source>
</evidence>
<dbReference type="Pfam" id="PF01032">
    <property type="entry name" value="FecCD"/>
    <property type="match status" value="1"/>
</dbReference>
<keyword evidence="4" id="KW-1003">Cell membrane</keyword>
<feature type="transmembrane region" description="Helical" evidence="8">
    <location>
        <begin position="204"/>
        <end position="229"/>
    </location>
</feature>
<dbReference type="GO" id="GO:0022857">
    <property type="term" value="F:transmembrane transporter activity"/>
    <property type="evidence" value="ECO:0007669"/>
    <property type="project" value="InterPro"/>
</dbReference>